<proteinExistence type="predicted"/>
<dbReference type="Proteomes" id="UP001392437">
    <property type="component" value="Unassembled WGS sequence"/>
</dbReference>
<dbReference type="Gene3D" id="3.40.50.1820">
    <property type="entry name" value="alpha/beta hydrolase"/>
    <property type="match status" value="1"/>
</dbReference>
<accession>A0AAW0R4U9</accession>
<keyword evidence="4" id="KW-1185">Reference proteome</keyword>
<gene>
    <name evidence="3" type="ORF">PG999_003870</name>
</gene>
<comment type="caution">
    <text evidence="3">The sequence shown here is derived from an EMBL/GenBank/DDBJ whole genome shotgun (WGS) entry which is preliminary data.</text>
</comment>
<evidence type="ECO:0000259" key="2">
    <source>
        <dbReference type="Pfam" id="PF12697"/>
    </source>
</evidence>
<sequence>MDATTSESPKPAPAEPGHKLLGSSDDPKTPLIICFHGSGESCEPSWSELARLLSAKYRVLLFERGPSNPKPLQATSELLHFLKTRVLPGPYILIAHSYGGSFARMFMHKTLENVAGAVLVETGQEGGLDPKIAAAQIRKEVLGDKPLSVIRGNSFLEKTKSLKSSEKMAVTEQQKATIAIQRQLLQASEEEDEKMKKAQLLLSKNSRYMHIPDCGHHVIRDRPVAVAEEVDWVLANLAVAKKPNWWHKLTIRLESMLR</sequence>
<reference evidence="3 4" key="1">
    <citation type="submission" date="2023-01" db="EMBL/GenBank/DDBJ databases">
        <title>Analysis of 21 Apiospora genomes using comparative genomics revels a genus with tremendous synthesis potential of carbohydrate active enzymes and secondary metabolites.</title>
        <authorList>
            <person name="Sorensen T."/>
        </authorList>
    </citation>
    <scope>NUCLEOTIDE SEQUENCE [LARGE SCALE GENOMIC DNA]</scope>
    <source>
        <strain evidence="3 4">CBS 117206</strain>
    </source>
</reference>
<organism evidence="3 4">
    <name type="scientific">Apiospora kogelbergensis</name>
    <dbReference type="NCBI Taxonomy" id="1337665"/>
    <lineage>
        <taxon>Eukaryota</taxon>
        <taxon>Fungi</taxon>
        <taxon>Dikarya</taxon>
        <taxon>Ascomycota</taxon>
        <taxon>Pezizomycotina</taxon>
        <taxon>Sordariomycetes</taxon>
        <taxon>Xylariomycetidae</taxon>
        <taxon>Amphisphaeriales</taxon>
        <taxon>Apiosporaceae</taxon>
        <taxon>Apiospora</taxon>
    </lineage>
</organism>
<feature type="region of interest" description="Disordered" evidence="1">
    <location>
        <begin position="1"/>
        <end position="25"/>
    </location>
</feature>
<dbReference type="InterPro" id="IPR029058">
    <property type="entry name" value="AB_hydrolase_fold"/>
</dbReference>
<evidence type="ECO:0000313" key="4">
    <source>
        <dbReference type="Proteomes" id="UP001392437"/>
    </source>
</evidence>
<dbReference type="AlphaFoldDB" id="A0AAW0R4U9"/>
<dbReference type="InterPro" id="IPR000073">
    <property type="entry name" value="AB_hydrolase_1"/>
</dbReference>
<dbReference type="Pfam" id="PF12697">
    <property type="entry name" value="Abhydrolase_6"/>
    <property type="match status" value="1"/>
</dbReference>
<dbReference type="SUPFAM" id="SSF53474">
    <property type="entry name" value="alpha/beta-Hydrolases"/>
    <property type="match status" value="1"/>
</dbReference>
<evidence type="ECO:0000313" key="3">
    <source>
        <dbReference type="EMBL" id="KAK8123952.1"/>
    </source>
</evidence>
<dbReference type="EMBL" id="JAQQWP010000003">
    <property type="protein sequence ID" value="KAK8123952.1"/>
    <property type="molecule type" value="Genomic_DNA"/>
</dbReference>
<protein>
    <recommendedName>
        <fullName evidence="2">AB hydrolase-1 domain-containing protein</fullName>
    </recommendedName>
</protein>
<name>A0AAW0R4U9_9PEZI</name>
<evidence type="ECO:0000256" key="1">
    <source>
        <dbReference type="SAM" id="MobiDB-lite"/>
    </source>
</evidence>
<feature type="domain" description="AB hydrolase-1" evidence="2">
    <location>
        <begin position="32"/>
        <end position="228"/>
    </location>
</feature>